<feature type="domain" description="Bacterial surface antigen (D15)" evidence="4">
    <location>
        <begin position="193"/>
        <end position="366"/>
    </location>
</feature>
<evidence type="ECO:0000313" key="6">
    <source>
        <dbReference type="Proteomes" id="UP000585050"/>
    </source>
</evidence>
<keyword evidence="6" id="KW-1185">Reference proteome</keyword>
<dbReference type="Gene3D" id="2.40.160.50">
    <property type="entry name" value="membrane protein fhac: a member of the omp85/tpsb transporter family"/>
    <property type="match status" value="1"/>
</dbReference>
<reference evidence="5 6" key="1">
    <citation type="submission" date="2020-04" db="EMBL/GenBank/DDBJ databases">
        <title>Flammeovirga sp. SR4, a novel species isolated from seawater.</title>
        <authorList>
            <person name="Wang X."/>
        </authorList>
    </citation>
    <scope>NUCLEOTIDE SEQUENCE [LARGE SCALE GENOMIC DNA]</scope>
    <source>
        <strain evidence="5 6">SR4</strain>
    </source>
</reference>
<protein>
    <submittedName>
        <fullName evidence="5">BamA/TamA family outer membrane protein</fullName>
    </submittedName>
</protein>
<evidence type="ECO:0000256" key="2">
    <source>
        <dbReference type="ARBA" id="ARBA00023136"/>
    </source>
</evidence>
<evidence type="ECO:0000313" key="5">
    <source>
        <dbReference type="EMBL" id="NLR91361.1"/>
    </source>
</evidence>
<dbReference type="InterPro" id="IPR000184">
    <property type="entry name" value="Bac_surfAg_D15"/>
</dbReference>
<feature type="chain" id="PRO_5030883484" evidence="3">
    <location>
        <begin position="21"/>
        <end position="366"/>
    </location>
</feature>
<evidence type="ECO:0000259" key="4">
    <source>
        <dbReference type="Pfam" id="PF01103"/>
    </source>
</evidence>
<keyword evidence="2" id="KW-0472">Membrane</keyword>
<organism evidence="5 6">
    <name type="scientific">Flammeovirga agarivorans</name>
    <dbReference type="NCBI Taxonomy" id="2726742"/>
    <lineage>
        <taxon>Bacteria</taxon>
        <taxon>Pseudomonadati</taxon>
        <taxon>Bacteroidota</taxon>
        <taxon>Cytophagia</taxon>
        <taxon>Cytophagales</taxon>
        <taxon>Flammeovirgaceae</taxon>
        <taxon>Flammeovirga</taxon>
    </lineage>
</organism>
<comment type="subcellular location">
    <subcellularLocation>
        <location evidence="1">Membrane</location>
    </subcellularLocation>
</comment>
<gene>
    <name evidence="5" type="ORF">HGP29_09095</name>
</gene>
<proteinExistence type="predicted"/>
<dbReference type="Proteomes" id="UP000585050">
    <property type="component" value="Unassembled WGS sequence"/>
</dbReference>
<dbReference type="AlphaFoldDB" id="A0A7X8SJH5"/>
<evidence type="ECO:0000256" key="3">
    <source>
        <dbReference type="SAM" id="SignalP"/>
    </source>
</evidence>
<dbReference type="GO" id="GO:0019867">
    <property type="term" value="C:outer membrane"/>
    <property type="evidence" value="ECO:0007669"/>
    <property type="project" value="InterPro"/>
</dbReference>
<evidence type="ECO:0000256" key="1">
    <source>
        <dbReference type="ARBA" id="ARBA00004370"/>
    </source>
</evidence>
<feature type="signal peptide" evidence="3">
    <location>
        <begin position="1"/>
        <end position="20"/>
    </location>
</feature>
<comment type="caution">
    <text evidence="5">The sequence shown here is derived from an EMBL/GenBank/DDBJ whole genome shotgun (WGS) entry which is preliminary data.</text>
</comment>
<keyword evidence="3" id="KW-0732">Signal</keyword>
<accession>A0A7X8SJH5</accession>
<dbReference type="Pfam" id="PF01103">
    <property type="entry name" value="Omp85"/>
    <property type="match status" value="1"/>
</dbReference>
<dbReference type="RefSeq" id="WP_168882052.1">
    <property type="nucleotide sequence ID" value="NZ_JABAIL010000002.1"/>
</dbReference>
<sequence length="366" mass="42267">MKSICVHIFLFVLSITLSKAQVDSVEQKVYKNNILPSPTFTYSPRTDVVLGLYLLYQFKFDRKDHNTRPSNINIYYGSSYKGQNYLSSEHTILTNHEQYYFKGIFEYKKTPEKLYRLGPDSPNEEWVNAEYHSIEFKERFLKQIQPKIFMGARIRSINIFDVSYQKDSGEAIEPPPELPYADGGSYLGIGPVFMWDKRNSILTPTKNYYLDVAAVFYKSLMDKGSFFTLEIDGRRYHDLTNDGKNVLAYHLLFKSTFGDVPFHELSMIGGKQILRGYELGRFRDDHAIQLQAEFRKNIIGRFGATAFVGTGTVFDEFQDFQHLKAALGGGLRFNINRKDPTNVRIDFAWSVTDYNKGLYITLGEAF</sequence>
<name>A0A7X8SJH5_9BACT</name>
<dbReference type="EMBL" id="JABAIL010000002">
    <property type="protein sequence ID" value="NLR91361.1"/>
    <property type="molecule type" value="Genomic_DNA"/>
</dbReference>